<keyword evidence="4" id="KW-1185">Reference proteome</keyword>
<organism evidence="3 4">
    <name type="scientific">Spongiibacter thalassae</name>
    <dbReference type="NCBI Taxonomy" id="2721624"/>
    <lineage>
        <taxon>Bacteria</taxon>
        <taxon>Pseudomonadati</taxon>
        <taxon>Pseudomonadota</taxon>
        <taxon>Gammaproteobacteria</taxon>
        <taxon>Cellvibrionales</taxon>
        <taxon>Spongiibacteraceae</taxon>
        <taxon>Spongiibacter</taxon>
    </lineage>
</organism>
<name>A0ABX1GH01_9GAMM</name>
<protein>
    <submittedName>
        <fullName evidence="3">Benzoylsuccinyl-CoA thiolase</fullName>
    </submittedName>
</protein>
<evidence type="ECO:0000313" key="3">
    <source>
        <dbReference type="EMBL" id="NKI17652.1"/>
    </source>
</evidence>
<accession>A0ABX1GH01</accession>
<dbReference type="Proteomes" id="UP000765845">
    <property type="component" value="Unassembled WGS sequence"/>
</dbReference>
<dbReference type="InterPro" id="IPR012340">
    <property type="entry name" value="NA-bd_OB-fold"/>
</dbReference>
<feature type="domain" description="ChsH2 C-terminal OB-fold" evidence="1">
    <location>
        <begin position="57"/>
        <end position="123"/>
    </location>
</feature>
<reference evidence="3 4" key="1">
    <citation type="submission" date="2020-04" db="EMBL/GenBank/DDBJ databases">
        <authorList>
            <person name="Yoon J."/>
        </authorList>
    </citation>
    <scope>NUCLEOTIDE SEQUENCE [LARGE SCALE GENOMIC DNA]</scope>
    <source>
        <strain evidence="3 4">KMU-166</strain>
    </source>
</reference>
<sequence>MSDKPVSAAIDGWYSLDHEQPHLIGAQCTVCGTYYFPKTISYCRNPGCDSSSFNELPLSREGKIWSYTNACYQPPEPFVADDPFVPYAIAAVELEREKMIVLGQVIKGVGVDELKVGQPVELALEALHEDDDTIKVTWKWRPQA</sequence>
<gene>
    <name evidence="3" type="ORF">HCU74_09490</name>
</gene>
<dbReference type="SUPFAM" id="SSF50249">
    <property type="entry name" value="Nucleic acid-binding proteins"/>
    <property type="match status" value="1"/>
</dbReference>
<dbReference type="InterPro" id="IPR052513">
    <property type="entry name" value="Thioester_dehydratase-like"/>
</dbReference>
<dbReference type="Pfam" id="PF01796">
    <property type="entry name" value="OB_ChsH2_C"/>
    <property type="match status" value="1"/>
</dbReference>
<proteinExistence type="predicted"/>
<comment type="caution">
    <text evidence="3">The sequence shown here is derived from an EMBL/GenBank/DDBJ whole genome shotgun (WGS) entry which is preliminary data.</text>
</comment>
<evidence type="ECO:0000313" key="4">
    <source>
        <dbReference type="Proteomes" id="UP000765845"/>
    </source>
</evidence>
<dbReference type="EMBL" id="JAAWWK010000003">
    <property type="protein sequence ID" value="NKI17652.1"/>
    <property type="molecule type" value="Genomic_DNA"/>
</dbReference>
<dbReference type="PANTHER" id="PTHR34075:SF5">
    <property type="entry name" value="BLR3430 PROTEIN"/>
    <property type="match status" value="1"/>
</dbReference>
<dbReference type="Pfam" id="PF12172">
    <property type="entry name" value="zf-ChsH2"/>
    <property type="match status" value="1"/>
</dbReference>
<evidence type="ECO:0000259" key="2">
    <source>
        <dbReference type="Pfam" id="PF12172"/>
    </source>
</evidence>
<feature type="domain" description="ChsH2 rubredoxin-like zinc ribbon" evidence="2">
    <location>
        <begin position="20"/>
        <end position="53"/>
    </location>
</feature>
<evidence type="ECO:0000259" key="1">
    <source>
        <dbReference type="Pfam" id="PF01796"/>
    </source>
</evidence>
<dbReference type="InterPro" id="IPR002878">
    <property type="entry name" value="ChsH2_C"/>
</dbReference>
<dbReference type="RefSeq" id="WP_168450199.1">
    <property type="nucleotide sequence ID" value="NZ_JAAWWK010000003.1"/>
</dbReference>
<dbReference type="PANTHER" id="PTHR34075">
    <property type="entry name" value="BLR3430 PROTEIN"/>
    <property type="match status" value="1"/>
</dbReference>
<dbReference type="InterPro" id="IPR022002">
    <property type="entry name" value="ChsH2_Znr"/>
</dbReference>